<keyword evidence="1" id="KW-0472">Membrane</keyword>
<reference evidence="2" key="1">
    <citation type="journal article" date="2014" name="Int. J. Syst. Evol. Microbiol.">
        <title>Complete genome of a new Firmicutes species belonging to the dominant human colonic microbiota ('Ruminococcus bicirculans') reveals two chromosomes and a selective capacity to utilize plant glucans.</title>
        <authorList>
            <consortium name="NISC Comparative Sequencing Program"/>
            <person name="Wegmann U."/>
            <person name="Louis P."/>
            <person name="Goesmann A."/>
            <person name="Henrissat B."/>
            <person name="Duncan S.H."/>
            <person name="Flint H.J."/>
        </authorList>
    </citation>
    <scope>NUCLEOTIDE SEQUENCE</scope>
    <source>
        <strain evidence="2">NBRC 109915</strain>
    </source>
</reference>
<comment type="similarity">
    <text evidence="1">Belongs to the GSP K family.</text>
</comment>
<gene>
    <name evidence="2" type="ORF">GCM10007927_42970</name>
</gene>
<reference evidence="2" key="2">
    <citation type="submission" date="2023-01" db="EMBL/GenBank/DDBJ databases">
        <title>Draft genome sequence of Sulfitobacter pacificus strain NBRC 109915.</title>
        <authorList>
            <person name="Sun Q."/>
            <person name="Mori K."/>
        </authorList>
    </citation>
    <scope>NUCLEOTIDE SEQUENCE</scope>
    <source>
        <strain evidence="2">NBRC 109915</strain>
    </source>
</reference>
<dbReference type="Proteomes" id="UP001161388">
    <property type="component" value="Unassembled WGS sequence"/>
</dbReference>
<keyword evidence="3" id="KW-1185">Reference proteome</keyword>
<protein>
    <recommendedName>
        <fullName evidence="1">Type II secretion system protein K</fullName>
    </recommendedName>
</protein>
<comment type="subcellular location">
    <subcellularLocation>
        <location evidence="1">Cell inner membrane</location>
    </subcellularLocation>
</comment>
<proteinExistence type="inferred from homology"/>
<dbReference type="PIRSF" id="PIRSF002786">
    <property type="entry name" value="XcpX"/>
    <property type="match status" value="1"/>
</dbReference>
<name>A0ABQ5VRF8_9RHOB</name>
<evidence type="ECO:0000256" key="1">
    <source>
        <dbReference type="PIRNR" id="PIRNR002786"/>
    </source>
</evidence>
<dbReference type="RefSeq" id="WP_284376951.1">
    <property type="nucleotide sequence ID" value="NZ_BSNL01000025.1"/>
</dbReference>
<keyword evidence="1" id="KW-0997">Cell inner membrane</keyword>
<keyword evidence="1" id="KW-1003">Cell membrane</keyword>
<dbReference type="SUPFAM" id="SSF54523">
    <property type="entry name" value="Pili subunits"/>
    <property type="match status" value="1"/>
</dbReference>
<dbReference type="EMBL" id="BSNL01000025">
    <property type="protein sequence ID" value="GLQ29493.1"/>
    <property type="molecule type" value="Genomic_DNA"/>
</dbReference>
<dbReference type="InterPro" id="IPR005628">
    <property type="entry name" value="GspK"/>
</dbReference>
<dbReference type="Gene3D" id="3.30.1300.30">
    <property type="entry name" value="GSPII I/J protein-like"/>
    <property type="match status" value="1"/>
</dbReference>
<dbReference type="InterPro" id="IPR045584">
    <property type="entry name" value="Pilin-like"/>
</dbReference>
<evidence type="ECO:0000313" key="3">
    <source>
        <dbReference type="Proteomes" id="UP001161388"/>
    </source>
</evidence>
<keyword evidence="1" id="KW-0813">Transport</keyword>
<accession>A0ABQ5VRF8</accession>
<evidence type="ECO:0000313" key="2">
    <source>
        <dbReference type="EMBL" id="GLQ29493.1"/>
    </source>
</evidence>
<comment type="caution">
    <text evidence="2">The sequence shown here is derived from an EMBL/GenBank/DDBJ whole genome shotgun (WGS) entry which is preliminary data.</text>
</comment>
<organism evidence="2 3">
    <name type="scientific">Sulfitobacter pacificus</name>
    <dbReference type="NCBI Taxonomy" id="1499314"/>
    <lineage>
        <taxon>Bacteria</taxon>
        <taxon>Pseudomonadati</taxon>
        <taxon>Pseudomonadota</taxon>
        <taxon>Alphaproteobacteria</taxon>
        <taxon>Rhodobacterales</taxon>
        <taxon>Roseobacteraceae</taxon>
        <taxon>Sulfitobacter</taxon>
    </lineage>
</organism>
<sequence length="282" mass="30686">MNQRKKDSGVVLVVLAIAGGLMVLLISSQEAALDRIARAADASVVTQIAMGAEASVVDALRRDLDDAPETDHFNEPWARSVIQDEVLLPTGRFSVQITDLQAKFDVNLLMDVTAGTQDFARRLMVAVEQPPEMANRIARVLAAIGPVAKLEDLENYGVTQETLSAIAPHVTALPVPGTINLNSVNPFLLNVMLKNRSQTAQLIRTRESRGALSREALHNVGALRPQNSGFTSNAYLVDILATAGEAQIRMQSVVVRRNARGEKAVEIVERRFLYEDPDIATN</sequence>